<evidence type="ECO:0000313" key="2">
    <source>
        <dbReference type="Proteomes" id="UP000295684"/>
    </source>
</evidence>
<comment type="caution">
    <text evidence="1">The sequence shown here is derived from an EMBL/GenBank/DDBJ whole genome shotgun (WGS) entry which is preliminary data.</text>
</comment>
<accession>A0A4R2HCZ3</accession>
<name>A0A4R2HCZ3_9SPHI</name>
<dbReference type="Proteomes" id="UP000295684">
    <property type="component" value="Unassembled WGS sequence"/>
</dbReference>
<protein>
    <submittedName>
        <fullName evidence="1">Uncharacterized protein</fullName>
    </submittedName>
</protein>
<reference evidence="1 2" key="1">
    <citation type="submission" date="2019-03" db="EMBL/GenBank/DDBJ databases">
        <title>Genomic Encyclopedia of Type Strains, Phase IV (KMG-IV): sequencing the most valuable type-strain genomes for metagenomic binning, comparative biology and taxonomic classification.</title>
        <authorList>
            <person name="Goeker M."/>
        </authorList>
    </citation>
    <scope>NUCLEOTIDE SEQUENCE [LARGE SCALE GENOMIC DNA]</scope>
    <source>
        <strain evidence="1 2">DSM 103236</strain>
    </source>
</reference>
<dbReference type="EMBL" id="SLWO01000004">
    <property type="protein sequence ID" value="TCO25272.1"/>
    <property type="molecule type" value="Genomic_DNA"/>
</dbReference>
<evidence type="ECO:0000313" key="1">
    <source>
        <dbReference type="EMBL" id="TCO25272.1"/>
    </source>
</evidence>
<gene>
    <name evidence="1" type="ORF">EV200_104309</name>
</gene>
<sequence length="29" mass="3478">MSAKIDIFEYKGKTYTNEITTFYPISFRL</sequence>
<dbReference type="AlphaFoldDB" id="A0A4R2HCZ3"/>
<organism evidence="1 2">
    <name type="scientific">Pedobacter psychrotolerans</name>
    <dbReference type="NCBI Taxonomy" id="1843235"/>
    <lineage>
        <taxon>Bacteria</taxon>
        <taxon>Pseudomonadati</taxon>
        <taxon>Bacteroidota</taxon>
        <taxon>Sphingobacteriia</taxon>
        <taxon>Sphingobacteriales</taxon>
        <taxon>Sphingobacteriaceae</taxon>
        <taxon>Pedobacter</taxon>
    </lineage>
</organism>
<proteinExistence type="predicted"/>